<dbReference type="EMBL" id="KB822725">
    <property type="protein sequence ID" value="ETN36564.1"/>
    <property type="molecule type" value="Genomic_DNA"/>
</dbReference>
<evidence type="ECO:0000256" key="2">
    <source>
        <dbReference type="ARBA" id="ARBA00022801"/>
    </source>
</evidence>
<keyword evidence="2" id="KW-0378">Hydrolase</keyword>
<reference evidence="9 10" key="1">
    <citation type="submission" date="2013-03" db="EMBL/GenBank/DDBJ databases">
        <title>The Genome Sequence of Phialophora europaea CBS 101466.</title>
        <authorList>
            <consortium name="The Broad Institute Genomics Platform"/>
            <person name="Cuomo C."/>
            <person name="de Hoog S."/>
            <person name="Gorbushina A."/>
            <person name="Walker B."/>
            <person name="Young S.K."/>
            <person name="Zeng Q."/>
            <person name="Gargeya S."/>
            <person name="Fitzgerald M."/>
            <person name="Haas B."/>
            <person name="Abouelleil A."/>
            <person name="Allen A.W."/>
            <person name="Alvarado L."/>
            <person name="Arachchi H.M."/>
            <person name="Berlin A.M."/>
            <person name="Chapman S.B."/>
            <person name="Gainer-Dewar J."/>
            <person name="Goldberg J."/>
            <person name="Griggs A."/>
            <person name="Gujja S."/>
            <person name="Hansen M."/>
            <person name="Howarth C."/>
            <person name="Imamovic A."/>
            <person name="Ireland A."/>
            <person name="Larimer J."/>
            <person name="McCowan C."/>
            <person name="Murphy C."/>
            <person name="Pearson M."/>
            <person name="Poon T.W."/>
            <person name="Priest M."/>
            <person name="Roberts A."/>
            <person name="Saif S."/>
            <person name="Shea T."/>
            <person name="Sisk P."/>
            <person name="Sykes S."/>
            <person name="Wortman J."/>
            <person name="Nusbaum C."/>
            <person name="Birren B."/>
        </authorList>
    </citation>
    <scope>NUCLEOTIDE SEQUENCE [LARGE SCALE GENOMIC DNA]</scope>
    <source>
        <strain evidence="9 10">CBS 101466</strain>
    </source>
</reference>
<feature type="signal peptide" evidence="4">
    <location>
        <begin position="1"/>
        <end position="19"/>
    </location>
</feature>
<evidence type="ECO:0000259" key="5">
    <source>
        <dbReference type="Pfam" id="PF00703"/>
    </source>
</evidence>
<feature type="domain" description="Exo-beta-D-glucosaminidase Ig-fold" evidence="7">
    <location>
        <begin position="767"/>
        <end position="872"/>
    </location>
</feature>
<name>W2RLF7_CYPE1</name>
<dbReference type="InterPro" id="IPR036156">
    <property type="entry name" value="Beta-gal/glucu_dom_sf"/>
</dbReference>
<keyword evidence="4" id="KW-0732">Signal</keyword>
<feature type="domain" description="Glycoside hydrolase family 2 catalytic" evidence="6">
    <location>
        <begin position="335"/>
        <end position="428"/>
    </location>
</feature>
<dbReference type="Gene3D" id="2.60.40.10">
    <property type="entry name" value="Immunoglobulins"/>
    <property type="match status" value="3"/>
</dbReference>
<keyword evidence="10" id="KW-1185">Reference proteome</keyword>
<comment type="similarity">
    <text evidence="1">Belongs to the glycosyl hydrolase 2 family.</text>
</comment>
<evidence type="ECO:0000313" key="10">
    <source>
        <dbReference type="Proteomes" id="UP000030752"/>
    </source>
</evidence>
<dbReference type="InterPro" id="IPR017853">
    <property type="entry name" value="GH"/>
</dbReference>
<dbReference type="InterPro" id="IPR041351">
    <property type="entry name" value="Ig_GlcNase"/>
</dbReference>
<dbReference type="InterPro" id="IPR043534">
    <property type="entry name" value="EBDG/EBM"/>
</dbReference>
<dbReference type="Gene3D" id="3.20.20.80">
    <property type="entry name" value="Glycosidases"/>
    <property type="match status" value="1"/>
</dbReference>
<protein>
    <submittedName>
        <fullName evidence="9">Uncharacterized protein</fullName>
    </submittedName>
</protein>
<dbReference type="PANTHER" id="PTHR43536">
    <property type="entry name" value="MANNOSYLGLYCOPROTEIN ENDO-BETA-MANNOSIDASE"/>
    <property type="match status" value="1"/>
</dbReference>
<dbReference type="Gene3D" id="2.60.120.260">
    <property type="entry name" value="Galactose-binding domain-like"/>
    <property type="match status" value="1"/>
</dbReference>
<feature type="domain" description="Glycoside hydrolase family 2 immunoglobulin-like beta-sandwich" evidence="5">
    <location>
        <begin position="212"/>
        <end position="324"/>
    </location>
</feature>
<dbReference type="InterPro" id="IPR006102">
    <property type="entry name" value="Ig-like_GH2"/>
</dbReference>
<dbReference type="InterPro" id="IPR054593">
    <property type="entry name" value="Beta-mannosidase-like_N2"/>
</dbReference>
<dbReference type="SUPFAM" id="SSF49303">
    <property type="entry name" value="beta-Galactosidase/glucuronidase domain"/>
    <property type="match status" value="3"/>
</dbReference>
<feature type="chain" id="PRO_5004824289" evidence="4">
    <location>
        <begin position="20"/>
        <end position="880"/>
    </location>
</feature>
<dbReference type="Pfam" id="PF00703">
    <property type="entry name" value="Glyco_hydro_2"/>
    <property type="match status" value="1"/>
</dbReference>
<dbReference type="eggNOG" id="KOG2230">
    <property type="taxonomic scope" value="Eukaryota"/>
</dbReference>
<feature type="domain" description="Beta-mannosidase-like galactose-binding" evidence="8">
    <location>
        <begin position="56"/>
        <end position="173"/>
    </location>
</feature>
<dbReference type="Proteomes" id="UP000030752">
    <property type="component" value="Unassembled WGS sequence"/>
</dbReference>
<dbReference type="VEuPathDB" id="FungiDB:HMPREF1541_08842"/>
<dbReference type="GO" id="GO:0005975">
    <property type="term" value="P:carbohydrate metabolic process"/>
    <property type="evidence" value="ECO:0007669"/>
    <property type="project" value="InterPro"/>
</dbReference>
<dbReference type="SUPFAM" id="SSF49785">
    <property type="entry name" value="Galactose-binding domain-like"/>
    <property type="match status" value="1"/>
</dbReference>
<dbReference type="SUPFAM" id="SSF51445">
    <property type="entry name" value="(Trans)glycosidases"/>
    <property type="match status" value="1"/>
</dbReference>
<dbReference type="AlphaFoldDB" id="W2RLF7"/>
<dbReference type="OrthoDB" id="408532at2759"/>
<proteinExistence type="inferred from homology"/>
<dbReference type="PANTHER" id="PTHR43536:SF1">
    <property type="entry name" value="MANNOSYLGLYCOPROTEIN ENDO-BETA-MANNOSIDASE"/>
    <property type="match status" value="1"/>
</dbReference>
<evidence type="ECO:0000256" key="1">
    <source>
        <dbReference type="ARBA" id="ARBA00007401"/>
    </source>
</evidence>
<dbReference type="InParanoid" id="W2RLF7"/>
<dbReference type="Pfam" id="PF18368">
    <property type="entry name" value="Ig_GlcNase"/>
    <property type="match status" value="1"/>
</dbReference>
<dbReference type="GO" id="GO:0004553">
    <property type="term" value="F:hydrolase activity, hydrolyzing O-glycosyl compounds"/>
    <property type="evidence" value="ECO:0007669"/>
    <property type="project" value="InterPro"/>
</dbReference>
<dbReference type="RefSeq" id="XP_008721382.1">
    <property type="nucleotide sequence ID" value="XM_008723160.1"/>
</dbReference>
<dbReference type="STRING" id="1220924.W2RLF7"/>
<evidence type="ECO:0000256" key="4">
    <source>
        <dbReference type="SAM" id="SignalP"/>
    </source>
</evidence>
<dbReference type="InterPro" id="IPR008979">
    <property type="entry name" value="Galactose-bd-like_sf"/>
</dbReference>
<gene>
    <name evidence="9" type="ORF">HMPREF1541_08842</name>
</gene>
<dbReference type="Pfam" id="PF22666">
    <property type="entry name" value="Glyco_hydro_2_N2"/>
    <property type="match status" value="1"/>
</dbReference>
<accession>W2RLF7</accession>
<evidence type="ECO:0000259" key="8">
    <source>
        <dbReference type="Pfam" id="PF22666"/>
    </source>
</evidence>
<organism evidence="9 10">
    <name type="scientific">Cyphellophora europaea (strain CBS 101466)</name>
    <name type="common">Phialophora europaea</name>
    <dbReference type="NCBI Taxonomy" id="1220924"/>
    <lineage>
        <taxon>Eukaryota</taxon>
        <taxon>Fungi</taxon>
        <taxon>Dikarya</taxon>
        <taxon>Ascomycota</taxon>
        <taxon>Pezizomycotina</taxon>
        <taxon>Eurotiomycetes</taxon>
        <taxon>Chaetothyriomycetidae</taxon>
        <taxon>Chaetothyriales</taxon>
        <taxon>Cyphellophoraceae</taxon>
        <taxon>Cyphellophora</taxon>
    </lineage>
</organism>
<evidence type="ECO:0000256" key="3">
    <source>
        <dbReference type="ARBA" id="ARBA00023295"/>
    </source>
</evidence>
<dbReference type="GeneID" id="19976181"/>
<evidence type="ECO:0000259" key="7">
    <source>
        <dbReference type="Pfam" id="PF18368"/>
    </source>
</evidence>
<dbReference type="HOGENOM" id="CLU_005015_2_4_1"/>
<dbReference type="InterPro" id="IPR013783">
    <property type="entry name" value="Ig-like_fold"/>
</dbReference>
<dbReference type="Pfam" id="PF02836">
    <property type="entry name" value="Glyco_hydro_2_C"/>
    <property type="match status" value="1"/>
</dbReference>
<sequence>MTSAWLLIVLLGELTLTTAQSILTTAGDTAVIPGWYLHSTAGLPSDLSSLSRPDANVSSWYRVSYRGSVFAGLVENAVYNDTDLFFSDHLETLVDYSDFQVPWVYREEFDLTLQSGQHYFLVTNGITSRADIHLNGELVASNETQVGAYGGQTYDITHLLADGPNCLLITAYPTNYLRDFAMGFVDWNPYPPDNGTGVWREVNLHQTGPIAISVPRIKTDFEYAWRQSVTTVVSADVLNNANQSTSTEISVVIGSEDGTRYNASQIVSLEAGEEKTVSLVIVIERPQVWWPAQWGAQPLYTVNAIASVDGIVSDIAESRSFGIRHVSSHVNSWNDIVFLVNGQPFLVQGAGYSADIFYRFDLERARRQLQLVLDMGLNTIRLEGKQEHPELYQLADEMGIMVMAGWECCDKWEGWAYNDEADGGKWTNVDYTTANVSMLHEAAMMQTHPSLLAFLVGSDFWPDNRATQIYVNGLDRYDWPNPIVASAAKRGYPELLGPSGMKMEGPYDFVPPIYWYGDELGAAFGFGSELGAGVGTPEMESLRKFLSQDDLDDLWQEPDKGLYHMSTNVSSFYDRSIYNEALFKRYGDPTSLEDYLVKAQIMDYEATRSQFEGFAARKSDMRPATGLIYWMLNGAWPNLHWQLFDYYLAAAGSYYGTKVGSRLEHAVYNYDQQSLYVVSHALNSSGTRNLTIDLIDLNGTSLSHQESGMEAFPNSAQYLDDVQGIDNITDVGFLRLLLKDGNGTVLSRNVYWLTAQNDVLNWTNSSWYSTPVTEFADMTALFGMENTSLSVSVSGGSQQANMSTTRVEIENQSGIPAFFIRLTLVDAVGNEVLPAFWTDNYITLFPKETLTVHASWESDMQAENILISGVNVVQQNIAVA</sequence>
<evidence type="ECO:0000259" key="6">
    <source>
        <dbReference type="Pfam" id="PF02836"/>
    </source>
</evidence>
<evidence type="ECO:0000313" key="9">
    <source>
        <dbReference type="EMBL" id="ETN36564.1"/>
    </source>
</evidence>
<dbReference type="InterPro" id="IPR006103">
    <property type="entry name" value="Glyco_hydro_2_cat"/>
</dbReference>
<keyword evidence="3" id="KW-0326">Glycosidase</keyword>